<dbReference type="InterPro" id="IPR051906">
    <property type="entry name" value="TolC-like"/>
</dbReference>
<comment type="subcellular location">
    <subcellularLocation>
        <location evidence="1">Cell outer membrane</location>
    </subcellularLocation>
</comment>
<organism evidence="10 11">
    <name type="scientific">Christiangramia lutea</name>
    <dbReference type="NCBI Taxonomy" id="1607951"/>
    <lineage>
        <taxon>Bacteria</taxon>
        <taxon>Pseudomonadati</taxon>
        <taxon>Bacteroidota</taxon>
        <taxon>Flavobacteriia</taxon>
        <taxon>Flavobacteriales</taxon>
        <taxon>Flavobacteriaceae</taxon>
        <taxon>Christiangramia</taxon>
    </lineage>
</organism>
<dbReference type="PANTHER" id="PTHR30026">
    <property type="entry name" value="OUTER MEMBRANE PROTEIN TOLC"/>
    <property type="match status" value="1"/>
</dbReference>
<keyword evidence="9" id="KW-0732">Signal</keyword>
<keyword evidence="4" id="KW-1134">Transmembrane beta strand</keyword>
<keyword evidence="11" id="KW-1185">Reference proteome</keyword>
<keyword evidence="5" id="KW-0812">Transmembrane</keyword>
<evidence type="ECO:0000256" key="1">
    <source>
        <dbReference type="ARBA" id="ARBA00004442"/>
    </source>
</evidence>
<dbReference type="EMBL" id="JAKVTV010000002">
    <property type="protein sequence ID" value="MCH4823188.1"/>
    <property type="molecule type" value="Genomic_DNA"/>
</dbReference>
<keyword evidence="6" id="KW-0472">Membrane</keyword>
<dbReference type="SUPFAM" id="SSF56954">
    <property type="entry name" value="Outer membrane efflux proteins (OEP)"/>
    <property type="match status" value="1"/>
</dbReference>
<gene>
    <name evidence="10" type="ORF">ML462_08370</name>
</gene>
<dbReference type="AlphaFoldDB" id="A0A9X1V2W8"/>
<evidence type="ECO:0000313" key="11">
    <source>
        <dbReference type="Proteomes" id="UP001139226"/>
    </source>
</evidence>
<evidence type="ECO:0000256" key="7">
    <source>
        <dbReference type="ARBA" id="ARBA00023237"/>
    </source>
</evidence>
<dbReference type="PANTHER" id="PTHR30026:SF20">
    <property type="entry name" value="OUTER MEMBRANE PROTEIN TOLC"/>
    <property type="match status" value="1"/>
</dbReference>
<proteinExistence type="inferred from homology"/>
<evidence type="ECO:0000313" key="10">
    <source>
        <dbReference type="EMBL" id="MCH4823188.1"/>
    </source>
</evidence>
<dbReference type="InterPro" id="IPR003423">
    <property type="entry name" value="OMP_efflux"/>
</dbReference>
<dbReference type="Proteomes" id="UP001139226">
    <property type="component" value="Unassembled WGS sequence"/>
</dbReference>
<reference evidence="10" key="1">
    <citation type="submission" date="2022-03" db="EMBL/GenBank/DDBJ databases">
        <title>Gramella crocea sp. nov., isolated from activated sludge of a seafood processing plant.</title>
        <authorList>
            <person name="Zhang X."/>
        </authorList>
    </citation>
    <scope>NUCLEOTIDE SEQUENCE</scope>
    <source>
        <strain evidence="10">YJ019</strain>
    </source>
</reference>
<keyword evidence="7" id="KW-0998">Cell outer membrane</keyword>
<evidence type="ECO:0000256" key="9">
    <source>
        <dbReference type="SAM" id="SignalP"/>
    </source>
</evidence>
<dbReference type="GO" id="GO:0015288">
    <property type="term" value="F:porin activity"/>
    <property type="evidence" value="ECO:0007669"/>
    <property type="project" value="TreeGrafter"/>
</dbReference>
<feature type="chain" id="PRO_5040736907" evidence="9">
    <location>
        <begin position="20"/>
        <end position="466"/>
    </location>
</feature>
<dbReference type="Gene3D" id="1.20.1600.10">
    <property type="entry name" value="Outer membrane efflux proteins (OEP)"/>
    <property type="match status" value="1"/>
</dbReference>
<evidence type="ECO:0000256" key="5">
    <source>
        <dbReference type="ARBA" id="ARBA00022692"/>
    </source>
</evidence>
<dbReference type="Pfam" id="PF02321">
    <property type="entry name" value="OEP"/>
    <property type="match status" value="1"/>
</dbReference>
<sequence length="466" mass="54273">MRKFLIIFVCLIFSFSGSAQVEDSLSLGFTEYMAMVKKYHPLVKQANLILEEGEMKLLKARGSFDPKLEADYNTKNYESVDYYSNFSSAFKIPTWYGLEFNAKFEDNTGVYLNPQNTVPEDGLYSAGVALNISEGLFMNERMASLKQAKIYRDQSRFKQQLEVTEVLYKASLAYFEWFAAYQQYLLYENFLENAEVRFRGVVNEYRAGDKPAIDTLEAGISIQNRKLSLEQSKLDLRNSTLRLSNFIWGENNIPLEVTAEVRPVAMVEEQVTETLNIDEIIFNRDLTEHPKIRFLSTEIDILEIEKRYRANKLLPKLDLEYNFLTNTPRELNTLNNRNYKFGLKFSFPIFLRKERGELQLAKLELENAELDLVNNRLKLENDLAALQNQIIALREQMGLMQQLVEDYTRIVIAEERKFELGESSLFLINSRESQLITTKLKEIEMTRKLLKSKAELYRTLATDLQM</sequence>
<feature type="signal peptide" evidence="9">
    <location>
        <begin position="1"/>
        <end position="19"/>
    </location>
</feature>
<dbReference type="GO" id="GO:1990281">
    <property type="term" value="C:efflux pump complex"/>
    <property type="evidence" value="ECO:0007669"/>
    <property type="project" value="TreeGrafter"/>
</dbReference>
<accession>A0A9X1V2W8</accession>
<evidence type="ECO:0000256" key="6">
    <source>
        <dbReference type="ARBA" id="ARBA00023136"/>
    </source>
</evidence>
<comment type="similarity">
    <text evidence="2">Belongs to the outer membrane factor (OMF) (TC 1.B.17) family.</text>
</comment>
<dbReference type="GO" id="GO:0015562">
    <property type="term" value="F:efflux transmembrane transporter activity"/>
    <property type="evidence" value="ECO:0007669"/>
    <property type="project" value="InterPro"/>
</dbReference>
<dbReference type="GO" id="GO:0009279">
    <property type="term" value="C:cell outer membrane"/>
    <property type="evidence" value="ECO:0007669"/>
    <property type="project" value="UniProtKB-SubCell"/>
</dbReference>
<keyword evidence="3" id="KW-0813">Transport</keyword>
<name>A0A9X1V2W8_9FLAO</name>
<dbReference type="RefSeq" id="WP_240713352.1">
    <property type="nucleotide sequence ID" value="NZ_JAKVTV010000002.1"/>
</dbReference>
<evidence type="ECO:0000256" key="3">
    <source>
        <dbReference type="ARBA" id="ARBA00022448"/>
    </source>
</evidence>
<evidence type="ECO:0000256" key="8">
    <source>
        <dbReference type="SAM" id="Coils"/>
    </source>
</evidence>
<evidence type="ECO:0000256" key="4">
    <source>
        <dbReference type="ARBA" id="ARBA00022452"/>
    </source>
</evidence>
<keyword evidence="8" id="KW-0175">Coiled coil</keyword>
<protein>
    <submittedName>
        <fullName evidence="10">TolC family protein</fullName>
    </submittedName>
</protein>
<evidence type="ECO:0000256" key="2">
    <source>
        <dbReference type="ARBA" id="ARBA00007613"/>
    </source>
</evidence>
<feature type="coiled-coil region" evidence="8">
    <location>
        <begin position="351"/>
        <end position="403"/>
    </location>
</feature>
<comment type="caution">
    <text evidence="10">The sequence shown here is derived from an EMBL/GenBank/DDBJ whole genome shotgun (WGS) entry which is preliminary data.</text>
</comment>